<name>A0ABQ2G7R9_9DEIO</name>
<reference evidence="3" key="1">
    <citation type="journal article" date="2019" name="Int. J. Syst. Evol. Microbiol.">
        <title>The Global Catalogue of Microorganisms (GCM) 10K type strain sequencing project: providing services to taxonomists for standard genome sequencing and annotation.</title>
        <authorList>
            <consortium name="The Broad Institute Genomics Platform"/>
            <consortium name="The Broad Institute Genome Sequencing Center for Infectious Disease"/>
            <person name="Wu L."/>
            <person name="Ma J."/>
        </authorList>
    </citation>
    <scope>NUCLEOTIDE SEQUENCE [LARGE SCALE GENOMIC DNA]</scope>
    <source>
        <strain evidence="3">JCM 15442</strain>
    </source>
</reference>
<gene>
    <name evidence="2" type="ORF">GCM10010840_16320</name>
</gene>
<evidence type="ECO:0000313" key="2">
    <source>
        <dbReference type="EMBL" id="GGL79199.1"/>
    </source>
</evidence>
<proteinExistence type="predicted"/>
<dbReference type="InterPro" id="IPR006119">
    <property type="entry name" value="Resolv_N"/>
</dbReference>
<feature type="domain" description="Resolvase/invertase-type recombinase catalytic" evidence="1">
    <location>
        <begin position="1"/>
        <end position="17"/>
    </location>
</feature>
<evidence type="ECO:0000313" key="3">
    <source>
        <dbReference type="Proteomes" id="UP000639973"/>
    </source>
</evidence>
<comment type="caution">
    <text evidence="2">The sequence shown here is derived from an EMBL/GenBank/DDBJ whole genome shotgun (WGS) entry which is preliminary data.</text>
</comment>
<evidence type="ECO:0000259" key="1">
    <source>
        <dbReference type="PROSITE" id="PS51736"/>
    </source>
</evidence>
<keyword evidence="3" id="KW-1185">Reference proteome</keyword>
<dbReference type="RefSeq" id="WP_188970778.1">
    <property type="nucleotide sequence ID" value="NZ_BMOL01000006.1"/>
</dbReference>
<organism evidence="2 3">
    <name type="scientific">Deinococcus aerolatus</name>
    <dbReference type="NCBI Taxonomy" id="522487"/>
    <lineage>
        <taxon>Bacteria</taxon>
        <taxon>Thermotogati</taxon>
        <taxon>Deinococcota</taxon>
        <taxon>Deinococci</taxon>
        <taxon>Deinococcales</taxon>
        <taxon>Deinococcaceae</taxon>
        <taxon>Deinococcus</taxon>
    </lineage>
</organism>
<protein>
    <recommendedName>
        <fullName evidence="1">Resolvase/invertase-type recombinase catalytic domain-containing protein</fullName>
    </recommendedName>
</protein>
<dbReference type="PROSITE" id="PS51736">
    <property type="entry name" value="RECOMBINASES_3"/>
    <property type="match status" value="1"/>
</dbReference>
<dbReference type="EMBL" id="BMOL01000006">
    <property type="protein sequence ID" value="GGL79199.1"/>
    <property type="molecule type" value="Genomic_DNA"/>
</dbReference>
<dbReference type="Proteomes" id="UP000639973">
    <property type="component" value="Unassembled WGS sequence"/>
</dbReference>
<accession>A0ABQ2G7R9</accession>
<sequence>MIRERQREDIKVAKKAGVYKGRKKTLTAVQVSDLQQRAVQWESKVSLARSFGISRVTVFQYLKGAPGKEGPGTMFLRWTRILALSFRHK</sequence>